<dbReference type="InterPro" id="IPR013149">
    <property type="entry name" value="ADH-like_C"/>
</dbReference>
<evidence type="ECO:0000313" key="3">
    <source>
        <dbReference type="EMBL" id="SUZ72710.1"/>
    </source>
</evidence>
<dbReference type="Gene3D" id="3.40.50.720">
    <property type="entry name" value="NAD(P)-binding Rossmann-like Domain"/>
    <property type="match status" value="1"/>
</dbReference>
<gene>
    <name evidence="3" type="ORF">METZ01_LOCUS25564</name>
</gene>
<dbReference type="Pfam" id="PF08240">
    <property type="entry name" value="ADH_N"/>
    <property type="match status" value="1"/>
</dbReference>
<sequence length="341" mass="36677">MKSVRIYKHGGPDVLIWEETAAPDPGRDLVIVDVKNSSLNHLDIWVRNGIPGIPLPFTPGSDAAGIISAVGENVDQNRVGERVLIQPLIYCGNCASCKRGWENMCSRGGIMGESHPGNHAQKIAVQQSQAVPVPDSLPFPQAAAFALVAQTSYQMLVNRAQLETDDWVMVWGAGSGVGSMAIQIAKAKQARVIAISGSDQKLEKAKNLGADICINYQNDDVIRMVKKETDGKGVDIVFEHVGEATWDISMRSLAKGGRVVTCGATSGARASVNLTHLFFKQQSILGSTMGSLSAFRGSMELLFTGKIVPIVDKIFPMEQIADAHIYLESASQYGKVVLSNE</sequence>
<feature type="domain" description="Enoyl reductase (ER)" evidence="2">
    <location>
        <begin position="10"/>
        <end position="338"/>
    </location>
</feature>
<dbReference type="Pfam" id="PF00107">
    <property type="entry name" value="ADH_zinc_N"/>
    <property type="match status" value="1"/>
</dbReference>
<dbReference type="InterPro" id="IPR013154">
    <property type="entry name" value="ADH-like_N"/>
</dbReference>
<dbReference type="PANTHER" id="PTHR44154">
    <property type="entry name" value="QUINONE OXIDOREDUCTASE"/>
    <property type="match status" value="1"/>
</dbReference>
<dbReference type="SUPFAM" id="SSF51735">
    <property type="entry name" value="NAD(P)-binding Rossmann-fold domains"/>
    <property type="match status" value="1"/>
</dbReference>
<protein>
    <recommendedName>
        <fullName evidence="2">Enoyl reductase (ER) domain-containing protein</fullName>
    </recommendedName>
</protein>
<dbReference type="AlphaFoldDB" id="A0A381Q0Q5"/>
<keyword evidence="1" id="KW-0521">NADP</keyword>
<name>A0A381Q0Q5_9ZZZZ</name>
<evidence type="ECO:0000259" key="2">
    <source>
        <dbReference type="SMART" id="SM00829"/>
    </source>
</evidence>
<organism evidence="3">
    <name type="scientific">marine metagenome</name>
    <dbReference type="NCBI Taxonomy" id="408172"/>
    <lineage>
        <taxon>unclassified sequences</taxon>
        <taxon>metagenomes</taxon>
        <taxon>ecological metagenomes</taxon>
    </lineage>
</organism>
<dbReference type="SUPFAM" id="SSF50129">
    <property type="entry name" value="GroES-like"/>
    <property type="match status" value="1"/>
</dbReference>
<proteinExistence type="predicted"/>
<dbReference type="Gene3D" id="3.90.180.10">
    <property type="entry name" value="Medium-chain alcohol dehydrogenases, catalytic domain"/>
    <property type="match status" value="1"/>
</dbReference>
<dbReference type="InterPro" id="IPR011032">
    <property type="entry name" value="GroES-like_sf"/>
</dbReference>
<dbReference type="InterPro" id="IPR036291">
    <property type="entry name" value="NAD(P)-bd_dom_sf"/>
</dbReference>
<dbReference type="PANTHER" id="PTHR44154:SF1">
    <property type="entry name" value="QUINONE OXIDOREDUCTASE"/>
    <property type="match status" value="1"/>
</dbReference>
<dbReference type="InterPro" id="IPR051603">
    <property type="entry name" value="Zinc-ADH_QOR/CCCR"/>
</dbReference>
<reference evidence="3" key="1">
    <citation type="submission" date="2018-05" db="EMBL/GenBank/DDBJ databases">
        <authorList>
            <person name="Lanie J.A."/>
            <person name="Ng W.-L."/>
            <person name="Kazmierczak K.M."/>
            <person name="Andrzejewski T.M."/>
            <person name="Davidsen T.M."/>
            <person name="Wayne K.J."/>
            <person name="Tettelin H."/>
            <person name="Glass J.I."/>
            <person name="Rusch D."/>
            <person name="Podicherti R."/>
            <person name="Tsui H.-C.T."/>
            <person name="Winkler M.E."/>
        </authorList>
    </citation>
    <scope>NUCLEOTIDE SEQUENCE</scope>
</reference>
<accession>A0A381Q0Q5</accession>
<dbReference type="InterPro" id="IPR020843">
    <property type="entry name" value="ER"/>
</dbReference>
<dbReference type="EMBL" id="UINC01001155">
    <property type="protein sequence ID" value="SUZ72710.1"/>
    <property type="molecule type" value="Genomic_DNA"/>
</dbReference>
<dbReference type="SMART" id="SM00829">
    <property type="entry name" value="PKS_ER"/>
    <property type="match status" value="1"/>
</dbReference>
<dbReference type="GO" id="GO:0016491">
    <property type="term" value="F:oxidoreductase activity"/>
    <property type="evidence" value="ECO:0007669"/>
    <property type="project" value="InterPro"/>
</dbReference>
<evidence type="ECO:0000256" key="1">
    <source>
        <dbReference type="ARBA" id="ARBA00022857"/>
    </source>
</evidence>